<evidence type="ECO:0000313" key="2">
    <source>
        <dbReference type="EMBL" id="CAA9458388.1"/>
    </source>
</evidence>
<name>A0A6J4QY47_9ACTN</name>
<feature type="compositionally biased region" description="Basic and acidic residues" evidence="1">
    <location>
        <begin position="24"/>
        <end position="38"/>
    </location>
</feature>
<proteinExistence type="predicted"/>
<protein>
    <submittedName>
        <fullName evidence="2">Uncharacterized protein</fullName>
    </submittedName>
</protein>
<accession>A0A6J4QY47</accession>
<sequence length="47" mass="5036">MFCTLATITRSNLGSWRGSADGEIGQREGLEGEGHESLLQRTGRVAS</sequence>
<organism evidence="2">
    <name type="scientific">uncultured Rubrobacteraceae bacterium</name>
    <dbReference type="NCBI Taxonomy" id="349277"/>
    <lineage>
        <taxon>Bacteria</taxon>
        <taxon>Bacillati</taxon>
        <taxon>Actinomycetota</taxon>
        <taxon>Rubrobacteria</taxon>
        <taxon>Rubrobacterales</taxon>
        <taxon>Rubrobacteraceae</taxon>
        <taxon>environmental samples</taxon>
    </lineage>
</organism>
<evidence type="ECO:0000256" key="1">
    <source>
        <dbReference type="SAM" id="MobiDB-lite"/>
    </source>
</evidence>
<dbReference type="AlphaFoldDB" id="A0A6J4QY47"/>
<reference evidence="2" key="1">
    <citation type="submission" date="2020-02" db="EMBL/GenBank/DDBJ databases">
        <authorList>
            <person name="Meier V. D."/>
        </authorList>
    </citation>
    <scope>NUCLEOTIDE SEQUENCE</scope>
    <source>
        <strain evidence="2">AVDCRST_MAG28</strain>
    </source>
</reference>
<gene>
    <name evidence="2" type="ORF">AVDCRST_MAG28-2869</name>
</gene>
<feature type="region of interest" description="Disordered" evidence="1">
    <location>
        <begin position="16"/>
        <end position="47"/>
    </location>
</feature>
<dbReference type="EMBL" id="CADCVE010000065">
    <property type="protein sequence ID" value="CAA9458388.1"/>
    <property type="molecule type" value="Genomic_DNA"/>
</dbReference>